<accession>A0AA35Z406</accession>
<keyword evidence="3" id="KW-1185">Reference proteome</keyword>
<evidence type="ECO:0000313" key="2">
    <source>
        <dbReference type="EMBL" id="CAI9285228.1"/>
    </source>
</evidence>
<sequence>MIQDESVSPSPQAENVPPMPTLHEISKLGKDEANSQKQIVVAAIPNANATNDNQTIPETHDQSDTNDYGRFLDLGFIPQAIVPTIPLKVIYPRPDNSRHKSRHDPRTDTK</sequence>
<dbReference type="EMBL" id="OX465081">
    <property type="protein sequence ID" value="CAI9285228.1"/>
    <property type="molecule type" value="Genomic_DNA"/>
</dbReference>
<evidence type="ECO:0000313" key="3">
    <source>
        <dbReference type="Proteomes" id="UP001177003"/>
    </source>
</evidence>
<gene>
    <name evidence="2" type="ORF">LSALG_LOCUS24706</name>
</gene>
<feature type="compositionally biased region" description="Basic and acidic residues" evidence="1">
    <location>
        <begin position="24"/>
        <end position="34"/>
    </location>
</feature>
<evidence type="ECO:0000256" key="1">
    <source>
        <dbReference type="SAM" id="MobiDB-lite"/>
    </source>
</evidence>
<name>A0AA35Z406_LACSI</name>
<feature type="region of interest" description="Disordered" evidence="1">
    <location>
        <begin position="1"/>
        <end position="34"/>
    </location>
</feature>
<feature type="compositionally biased region" description="Polar residues" evidence="1">
    <location>
        <begin position="48"/>
        <end position="57"/>
    </location>
</feature>
<dbReference type="AlphaFoldDB" id="A0AA35Z406"/>
<protein>
    <submittedName>
        <fullName evidence="2">Uncharacterized protein</fullName>
    </submittedName>
</protein>
<proteinExistence type="predicted"/>
<reference evidence="2" key="1">
    <citation type="submission" date="2023-04" db="EMBL/GenBank/DDBJ databases">
        <authorList>
            <person name="Vijverberg K."/>
            <person name="Xiong W."/>
            <person name="Schranz E."/>
        </authorList>
    </citation>
    <scope>NUCLEOTIDE SEQUENCE</scope>
</reference>
<feature type="region of interest" description="Disordered" evidence="1">
    <location>
        <begin position="90"/>
        <end position="110"/>
    </location>
</feature>
<feature type="region of interest" description="Disordered" evidence="1">
    <location>
        <begin position="48"/>
        <end position="67"/>
    </location>
</feature>
<feature type="compositionally biased region" description="Polar residues" evidence="1">
    <location>
        <begin position="1"/>
        <end position="13"/>
    </location>
</feature>
<dbReference type="Proteomes" id="UP001177003">
    <property type="component" value="Chromosome 5"/>
</dbReference>
<organism evidence="2 3">
    <name type="scientific">Lactuca saligna</name>
    <name type="common">Willowleaf lettuce</name>
    <dbReference type="NCBI Taxonomy" id="75948"/>
    <lineage>
        <taxon>Eukaryota</taxon>
        <taxon>Viridiplantae</taxon>
        <taxon>Streptophyta</taxon>
        <taxon>Embryophyta</taxon>
        <taxon>Tracheophyta</taxon>
        <taxon>Spermatophyta</taxon>
        <taxon>Magnoliopsida</taxon>
        <taxon>eudicotyledons</taxon>
        <taxon>Gunneridae</taxon>
        <taxon>Pentapetalae</taxon>
        <taxon>asterids</taxon>
        <taxon>campanulids</taxon>
        <taxon>Asterales</taxon>
        <taxon>Asteraceae</taxon>
        <taxon>Cichorioideae</taxon>
        <taxon>Cichorieae</taxon>
        <taxon>Lactucinae</taxon>
        <taxon>Lactuca</taxon>
    </lineage>
</organism>